<dbReference type="EMBL" id="CP022743">
    <property type="protein sequence ID" value="ASU35133.1"/>
    <property type="molecule type" value="Genomic_DNA"/>
</dbReference>
<sequence>MRMKQLFFLLNRLIIKGLSIITTISNKSQITYSGKVTFGHKASVFNIQKDKSKIEIDENSHIKGELTVYKHGGRIKIGKYCFVGENTKIWSAKNISIGDRVLIAHNVNIHDCNDHPIDANERHQHYKSILTTGHADDIALNEKEIIIGDDVWIGFNSTILKGVTIGQGAIVGACSVVTKDIPAHTIVAGNPARIIKSIVERNEQDS</sequence>
<evidence type="ECO:0000256" key="2">
    <source>
        <dbReference type="ARBA" id="ARBA00022679"/>
    </source>
</evidence>
<dbReference type="InterPro" id="IPR051159">
    <property type="entry name" value="Hexapeptide_acetyltransf"/>
</dbReference>
<reference evidence="5 6" key="1">
    <citation type="submission" date="2017-08" db="EMBL/GenBank/DDBJ databases">
        <title>Complete genome sequence of Mucilaginibacter sp. strain BJC16-A31.</title>
        <authorList>
            <consortium name="Henan University of Science and Technology"/>
            <person name="You X."/>
        </authorList>
    </citation>
    <scope>NUCLEOTIDE SEQUENCE [LARGE SCALE GENOMIC DNA]</scope>
    <source>
        <strain evidence="5 6">BJC16-A31</strain>
    </source>
</reference>
<organism evidence="5 6">
    <name type="scientific">Mucilaginibacter xinganensis</name>
    <dbReference type="NCBI Taxonomy" id="1234841"/>
    <lineage>
        <taxon>Bacteria</taxon>
        <taxon>Pseudomonadati</taxon>
        <taxon>Bacteroidota</taxon>
        <taxon>Sphingobacteriia</taxon>
        <taxon>Sphingobacteriales</taxon>
        <taxon>Sphingobacteriaceae</taxon>
        <taxon>Mucilaginibacter</taxon>
    </lineage>
</organism>
<dbReference type="InterPro" id="IPR001451">
    <property type="entry name" value="Hexapep"/>
</dbReference>
<keyword evidence="4" id="KW-0012">Acyltransferase</keyword>
<proteinExistence type="inferred from homology"/>
<dbReference type="Proteomes" id="UP000215002">
    <property type="component" value="Chromosome"/>
</dbReference>
<name>A0A223NZ42_9SPHI</name>
<evidence type="ECO:0000256" key="4">
    <source>
        <dbReference type="ARBA" id="ARBA00023315"/>
    </source>
</evidence>
<dbReference type="GO" id="GO:0005829">
    <property type="term" value="C:cytosol"/>
    <property type="evidence" value="ECO:0007669"/>
    <property type="project" value="TreeGrafter"/>
</dbReference>
<evidence type="ECO:0008006" key="7">
    <source>
        <dbReference type="Google" id="ProtNLM"/>
    </source>
</evidence>
<dbReference type="Pfam" id="PF14602">
    <property type="entry name" value="Hexapep_2"/>
    <property type="match status" value="1"/>
</dbReference>
<dbReference type="PANTHER" id="PTHR23416:SF23">
    <property type="entry name" value="ACETYLTRANSFERASE C18B11.09C-RELATED"/>
    <property type="match status" value="1"/>
</dbReference>
<dbReference type="InterPro" id="IPR018357">
    <property type="entry name" value="Hexapep_transf_CS"/>
</dbReference>
<dbReference type="Gene3D" id="2.160.10.10">
    <property type="entry name" value="Hexapeptide repeat proteins"/>
    <property type="match status" value="1"/>
</dbReference>
<evidence type="ECO:0000256" key="3">
    <source>
        <dbReference type="ARBA" id="ARBA00022737"/>
    </source>
</evidence>
<dbReference type="Pfam" id="PF00132">
    <property type="entry name" value="Hexapep"/>
    <property type="match status" value="1"/>
</dbReference>
<keyword evidence="6" id="KW-1185">Reference proteome</keyword>
<dbReference type="KEGG" id="muc:MuYL_3248"/>
<dbReference type="PROSITE" id="PS00101">
    <property type="entry name" value="HEXAPEP_TRANSFERASES"/>
    <property type="match status" value="1"/>
</dbReference>
<dbReference type="GO" id="GO:0008374">
    <property type="term" value="F:O-acyltransferase activity"/>
    <property type="evidence" value="ECO:0007669"/>
    <property type="project" value="TreeGrafter"/>
</dbReference>
<protein>
    <recommendedName>
        <fullName evidence="7">Acyltransferase</fullName>
    </recommendedName>
</protein>
<keyword evidence="2" id="KW-0808">Transferase</keyword>
<dbReference type="InterPro" id="IPR011004">
    <property type="entry name" value="Trimer_LpxA-like_sf"/>
</dbReference>
<evidence type="ECO:0000313" key="5">
    <source>
        <dbReference type="EMBL" id="ASU35133.1"/>
    </source>
</evidence>
<dbReference type="PANTHER" id="PTHR23416">
    <property type="entry name" value="SIALIC ACID SYNTHASE-RELATED"/>
    <property type="match status" value="1"/>
</dbReference>
<dbReference type="CDD" id="cd04647">
    <property type="entry name" value="LbH_MAT_like"/>
    <property type="match status" value="1"/>
</dbReference>
<comment type="similarity">
    <text evidence="1">Belongs to the transferase hexapeptide repeat family.</text>
</comment>
<dbReference type="AlphaFoldDB" id="A0A223NZ42"/>
<keyword evidence="3" id="KW-0677">Repeat</keyword>
<dbReference type="SUPFAM" id="SSF51161">
    <property type="entry name" value="Trimeric LpxA-like enzymes"/>
    <property type="match status" value="1"/>
</dbReference>
<accession>A0A223NZ42</accession>
<evidence type="ECO:0000313" key="6">
    <source>
        <dbReference type="Proteomes" id="UP000215002"/>
    </source>
</evidence>
<gene>
    <name evidence="5" type="ORF">MuYL_3248</name>
</gene>
<evidence type="ECO:0000256" key="1">
    <source>
        <dbReference type="ARBA" id="ARBA00007274"/>
    </source>
</evidence>